<organism evidence="4">
    <name type="scientific">Arthrobacter saudimassiliensis</name>
    <dbReference type="NCBI Taxonomy" id="1461584"/>
    <lineage>
        <taxon>Bacteria</taxon>
        <taxon>Bacillati</taxon>
        <taxon>Actinomycetota</taxon>
        <taxon>Actinomycetes</taxon>
        <taxon>Micrococcales</taxon>
        <taxon>Micrococcaceae</taxon>
        <taxon>Arthrobacter</taxon>
    </lineage>
</organism>
<accession>A0A078MIL8</accession>
<evidence type="ECO:0000313" key="4">
    <source>
        <dbReference type="EMBL" id="CEA07193.1"/>
    </source>
</evidence>
<feature type="region of interest" description="Disordered" evidence="2">
    <location>
        <begin position="107"/>
        <end position="147"/>
    </location>
</feature>
<dbReference type="PANTHER" id="PTHR23308">
    <property type="entry name" value="NUCLEAR INHIBITOR OF PROTEIN PHOSPHATASE-1"/>
    <property type="match status" value="1"/>
</dbReference>
<evidence type="ECO:0000259" key="3">
    <source>
        <dbReference type="PROSITE" id="PS50006"/>
    </source>
</evidence>
<dbReference type="InterPro" id="IPR000253">
    <property type="entry name" value="FHA_dom"/>
</dbReference>
<name>A0A078MIL8_9MICC</name>
<dbReference type="Gene3D" id="3.30.2320.60">
    <property type="entry name" value="FhaA, phosphopeptide-binding domain (DUF3662)"/>
    <property type="match status" value="1"/>
</dbReference>
<dbReference type="SUPFAM" id="SSF49879">
    <property type="entry name" value="SMAD/FHA domain"/>
    <property type="match status" value="1"/>
</dbReference>
<dbReference type="Pfam" id="PF12401">
    <property type="entry name" value="FhaA_N"/>
    <property type="match status" value="1"/>
</dbReference>
<dbReference type="SMART" id="SM00240">
    <property type="entry name" value="FHA"/>
    <property type="match status" value="1"/>
</dbReference>
<dbReference type="AlphaFoldDB" id="A0A078MIL8"/>
<protein>
    <submittedName>
        <fullName evidence="4">Glycogen accumulation regulator GarA</fullName>
    </submittedName>
</protein>
<evidence type="ECO:0000256" key="2">
    <source>
        <dbReference type="SAM" id="MobiDB-lite"/>
    </source>
</evidence>
<dbReference type="Gene3D" id="2.60.200.20">
    <property type="match status" value="1"/>
</dbReference>
<reference evidence="4" key="1">
    <citation type="submission" date="2014-07" db="EMBL/GenBank/DDBJ databases">
        <authorList>
            <person name="Urmite Genomes Urmite Genomes"/>
        </authorList>
    </citation>
    <scope>NUCLEOTIDE SEQUENCE</scope>
    <source>
        <strain evidence="4">11W110_air</strain>
    </source>
</reference>
<gene>
    <name evidence="4" type="primary">garA_1</name>
    <name evidence="4" type="ORF">BN1051_00507</name>
</gene>
<dbReference type="CDD" id="cd00060">
    <property type="entry name" value="FHA"/>
    <property type="match status" value="1"/>
</dbReference>
<proteinExistence type="predicted"/>
<dbReference type="PATRIC" id="fig|1461584.3.peg.498"/>
<dbReference type="EMBL" id="LN483070">
    <property type="protein sequence ID" value="CEA07193.1"/>
    <property type="molecule type" value="Genomic_DNA"/>
</dbReference>
<dbReference type="Pfam" id="PF00498">
    <property type="entry name" value="FHA"/>
    <property type="match status" value="1"/>
</dbReference>
<feature type="domain" description="FHA" evidence="3">
    <location>
        <begin position="165"/>
        <end position="214"/>
    </location>
</feature>
<dbReference type="InterPro" id="IPR022128">
    <property type="entry name" value="FhaA_N"/>
</dbReference>
<dbReference type="InterPro" id="IPR008984">
    <property type="entry name" value="SMAD_FHA_dom_sf"/>
</dbReference>
<keyword evidence="1" id="KW-0597">Phosphoprotein</keyword>
<dbReference type="InterPro" id="IPR050923">
    <property type="entry name" value="Cell_Proc_Reg/RNA_Proc"/>
</dbReference>
<dbReference type="InterPro" id="IPR042287">
    <property type="entry name" value="FhaA_N_sf"/>
</dbReference>
<evidence type="ECO:0000256" key="1">
    <source>
        <dbReference type="ARBA" id="ARBA00022553"/>
    </source>
</evidence>
<sequence>MGLLDNVERGIERVVRSAFSTGSSGRVEPLELATALRRELDERSYTISQGRALAPNVFTIRLADSDFARAQDWGAPLAEELCDVIIKHARSQSYTLQGPVRVSFTRDSSLRGGSMEIDSSSEKSTRAAAAPQHRPSPPAPRQSPTRMQPVLDINGQRYSINASSVVLGRSSEADIMVDDTGVSRRHLEIRAGGGTIRAVDLGSTNGSYVNGQRIRSEVRLEDGAVITMGRTRITFRLLPVPTGGN</sequence>
<dbReference type="PROSITE" id="PS50006">
    <property type="entry name" value="FHA_DOMAIN"/>
    <property type="match status" value="1"/>
</dbReference>